<dbReference type="InterPro" id="IPR011006">
    <property type="entry name" value="CheY-like_superfamily"/>
</dbReference>
<evidence type="ECO:0000256" key="5">
    <source>
        <dbReference type="ARBA" id="ARBA00023015"/>
    </source>
</evidence>
<keyword evidence="5" id="KW-0805">Transcription regulation</keyword>
<dbReference type="Pfam" id="PF02954">
    <property type="entry name" value="HTH_8"/>
    <property type="match status" value="1"/>
</dbReference>
<evidence type="ECO:0000256" key="7">
    <source>
        <dbReference type="PROSITE-ProRule" id="PRU00169"/>
    </source>
</evidence>
<dbReference type="FunFam" id="3.40.50.300:FF:000006">
    <property type="entry name" value="DNA-binding transcriptional regulator NtrC"/>
    <property type="match status" value="1"/>
</dbReference>
<reference evidence="10 11" key="1">
    <citation type="journal article" date="2015" name="Genome Announc.">
        <title>Genomes of Geoalkalibacter ferrihydriticus Z-0531T and Geoalkalibacter subterraneus Red1T, Two Haloalkaliphilic Metal-Reducing Deltaproteobacteria.</title>
        <authorList>
            <person name="Badalamenti J.P."/>
            <person name="Krajmalnik-Brown R."/>
            <person name="Torres C.I."/>
            <person name="Bond D.R."/>
        </authorList>
    </citation>
    <scope>NUCLEOTIDE SEQUENCE [LARGE SCALE GENOMIC DNA]</scope>
    <source>
        <strain evidence="10 11">Red1</strain>
    </source>
</reference>
<dbReference type="PRINTS" id="PR01590">
    <property type="entry name" value="HTHFIS"/>
</dbReference>
<evidence type="ECO:0000313" key="10">
    <source>
        <dbReference type="EMBL" id="AJF05932.1"/>
    </source>
</evidence>
<dbReference type="InterPro" id="IPR002078">
    <property type="entry name" value="Sigma_54_int"/>
</dbReference>
<evidence type="ECO:0000256" key="1">
    <source>
        <dbReference type="ARBA" id="ARBA00022553"/>
    </source>
</evidence>
<feature type="domain" description="Response regulatory" evidence="9">
    <location>
        <begin position="4"/>
        <end position="118"/>
    </location>
</feature>
<dbReference type="Gene3D" id="3.40.50.2300">
    <property type="match status" value="1"/>
</dbReference>
<dbReference type="InterPro" id="IPR003593">
    <property type="entry name" value="AAA+_ATPase"/>
</dbReference>
<dbReference type="Pfam" id="PF00072">
    <property type="entry name" value="Response_reg"/>
    <property type="match status" value="1"/>
</dbReference>
<dbReference type="CDD" id="cd00009">
    <property type="entry name" value="AAA"/>
    <property type="match status" value="1"/>
</dbReference>
<keyword evidence="1 7" id="KW-0597">Phosphoprotein</keyword>
<dbReference type="PANTHER" id="PTHR32071:SF81">
    <property type="entry name" value="PROPIONATE CATABOLISM OPERON REGULATORY PROTEIN"/>
    <property type="match status" value="1"/>
</dbReference>
<evidence type="ECO:0000256" key="6">
    <source>
        <dbReference type="ARBA" id="ARBA00023163"/>
    </source>
</evidence>
<dbReference type="PROSITE" id="PS00688">
    <property type="entry name" value="SIGMA54_INTERACT_3"/>
    <property type="match status" value="1"/>
</dbReference>
<dbReference type="PROSITE" id="PS50110">
    <property type="entry name" value="RESPONSE_REGULATORY"/>
    <property type="match status" value="1"/>
</dbReference>
<sequence>MKGRILIVDDDREMCGMLEESLVRREFQVEWHLRAEAALEQIHQQDFDVLLTDLNLPGMDGLELCRRVIEAREDIPVVVITAFGSLETAVGALRAGAYDFVTKPVDLDLLVFALERAIKQRRLQQQVRVLRESVRRAQPFDDLLGQSRVMQELYDQLKRLAELDITVLITGESGTGKELAARALHNRGPRRDGPFVAVNCAALPENLLESELFGHVKGAFTGAGEARSGLFQQARGGTLFLDEIGEVPLNLQPKLLRALEQRKVRPVGAAQEVAVDARFVTATNRDLEQDVADGRFREDLYYRLNVVPIEMPPLRARGTDILLLAEHFASQCAKRFDKQVTGLSQPVAEKLLSYSWPGNVRELRNAMERAVALTRFNTLAIEDLPDRLRESQPGPMATDLAGPGELPSLAEVERRHIERVLEAVEGNRTLAARILGLDRKTLYRKLRSKEE</sequence>
<dbReference type="SMART" id="SM00382">
    <property type="entry name" value="AAA"/>
    <property type="match status" value="1"/>
</dbReference>
<dbReference type="SMART" id="SM00448">
    <property type="entry name" value="REC"/>
    <property type="match status" value="1"/>
</dbReference>
<evidence type="ECO:0000259" key="9">
    <source>
        <dbReference type="PROSITE" id="PS50110"/>
    </source>
</evidence>
<dbReference type="HOGENOM" id="CLU_000445_0_6_7"/>
<dbReference type="InterPro" id="IPR009057">
    <property type="entry name" value="Homeodomain-like_sf"/>
</dbReference>
<dbReference type="InterPro" id="IPR058031">
    <property type="entry name" value="AAA_lid_NorR"/>
</dbReference>
<dbReference type="PROSITE" id="PS50045">
    <property type="entry name" value="SIGMA54_INTERACT_4"/>
    <property type="match status" value="1"/>
</dbReference>
<keyword evidence="4" id="KW-0902">Two-component regulatory system</keyword>
<dbReference type="FunFam" id="3.40.50.2300:FF:000018">
    <property type="entry name" value="DNA-binding transcriptional regulator NtrC"/>
    <property type="match status" value="1"/>
</dbReference>
<evidence type="ECO:0000256" key="4">
    <source>
        <dbReference type="ARBA" id="ARBA00023012"/>
    </source>
</evidence>
<dbReference type="InterPro" id="IPR002197">
    <property type="entry name" value="HTH_Fis"/>
</dbReference>
<protein>
    <submittedName>
        <fullName evidence="10">Fis family transcriptional regulator</fullName>
    </submittedName>
</protein>
<dbReference type="SUPFAM" id="SSF52172">
    <property type="entry name" value="CheY-like"/>
    <property type="match status" value="1"/>
</dbReference>
<dbReference type="Proteomes" id="UP000035036">
    <property type="component" value="Chromosome"/>
</dbReference>
<keyword evidence="11" id="KW-1185">Reference proteome</keyword>
<dbReference type="Gene3D" id="1.10.10.60">
    <property type="entry name" value="Homeodomain-like"/>
    <property type="match status" value="1"/>
</dbReference>
<feature type="domain" description="Sigma-54 factor interaction" evidence="8">
    <location>
        <begin position="143"/>
        <end position="372"/>
    </location>
</feature>
<keyword evidence="2" id="KW-0547">Nucleotide-binding</keyword>
<dbReference type="InterPro" id="IPR001789">
    <property type="entry name" value="Sig_transdc_resp-reg_receiver"/>
</dbReference>
<proteinExistence type="predicted"/>
<dbReference type="AlphaFoldDB" id="A0A0B5FCN0"/>
<dbReference type="GO" id="GO:0006355">
    <property type="term" value="P:regulation of DNA-templated transcription"/>
    <property type="evidence" value="ECO:0007669"/>
    <property type="project" value="InterPro"/>
</dbReference>
<dbReference type="SUPFAM" id="SSF46689">
    <property type="entry name" value="Homeodomain-like"/>
    <property type="match status" value="1"/>
</dbReference>
<dbReference type="Pfam" id="PF25601">
    <property type="entry name" value="AAA_lid_14"/>
    <property type="match status" value="1"/>
</dbReference>
<keyword evidence="6" id="KW-0804">Transcription</keyword>
<dbReference type="OrthoDB" id="9814761at2"/>
<feature type="modified residue" description="4-aspartylphosphate" evidence="7">
    <location>
        <position position="53"/>
    </location>
</feature>
<gene>
    <name evidence="10" type="ORF">GSUB_04275</name>
</gene>
<dbReference type="Gene3D" id="1.10.8.60">
    <property type="match status" value="1"/>
</dbReference>
<evidence type="ECO:0000259" key="8">
    <source>
        <dbReference type="PROSITE" id="PS50045"/>
    </source>
</evidence>
<dbReference type="EMBL" id="CP010311">
    <property type="protein sequence ID" value="AJF05932.1"/>
    <property type="molecule type" value="Genomic_DNA"/>
</dbReference>
<evidence type="ECO:0000256" key="2">
    <source>
        <dbReference type="ARBA" id="ARBA00022741"/>
    </source>
</evidence>
<dbReference type="RefSeq" id="WP_040199346.1">
    <property type="nucleotide sequence ID" value="NZ_CP010311.1"/>
</dbReference>
<dbReference type="GO" id="GO:0005524">
    <property type="term" value="F:ATP binding"/>
    <property type="evidence" value="ECO:0007669"/>
    <property type="project" value="UniProtKB-KW"/>
</dbReference>
<dbReference type="Pfam" id="PF00158">
    <property type="entry name" value="Sigma54_activat"/>
    <property type="match status" value="1"/>
</dbReference>
<organism evidence="10 11">
    <name type="scientific">Geoalkalibacter subterraneus</name>
    <dbReference type="NCBI Taxonomy" id="483547"/>
    <lineage>
        <taxon>Bacteria</taxon>
        <taxon>Pseudomonadati</taxon>
        <taxon>Thermodesulfobacteriota</taxon>
        <taxon>Desulfuromonadia</taxon>
        <taxon>Desulfuromonadales</taxon>
        <taxon>Geoalkalibacteraceae</taxon>
        <taxon>Geoalkalibacter</taxon>
    </lineage>
</organism>
<dbReference type="STRING" id="483547.GSUB_04275"/>
<evidence type="ECO:0000256" key="3">
    <source>
        <dbReference type="ARBA" id="ARBA00022840"/>
    </source>
</evidence>
<accession>A0A0B5FCN0</accession>
<name>A0A0B5FCN0_9BACT</name>
<dbReference type="InterPro" id="IPR027417">
    <property type="entry name" value="P-loop_NTPase"/>
</dbReference>
<dbReference type="GO" id="GO:0043565">
    <property type="term" value="F:sequence-specific DNA binding"/>
    <property type="evidence" value="ECO:0007669"/>
    <property type="project" value="InterPro"/>
</dbReference>
<dbReference type="GO" id="GO:0000160">
    <property type="term" value="P:phosphorelay signal transduction system"/>
    <property type="evidence" value="ECO:0007669"/>
    <property type="project" value="UniProtKB-KW"/>
</dbReference>
<dbReference type="SUPFAM" id="SSF52540">
    <property type="entry name" value="P-loop containing nucleoside triphosphate hydrolases"/>
    <property type="match status" value="1"/>
</dbReference>
<dbReference type="Gene3D" id="3.40.50.300">
    <property type="entry name" value="P-loop containing nucleotide triphosphate hydrolases"/>
    <property type="match status" value="1"/>
</dbReference>
<evidence type="ECO:0000313" key="11">
    <source>
        <dbReference type="Proteomes" id="UP000035036"/>
    </source>
</evidence>
<keyword evidence="3" id="KW-0067">ATP-binding</keyword>
<dbReference type="KEGG" id="gsb:GSUB_04275"/>
<dbReference type="InterPro" id="IPR025944">
    <property type="entry name" value="Sigma_54_int_dom_CS"/>
</dbReference>
<dbReference type="PANTHER" id="PTHR32071">
    <property type="entry name" value="TRANSCRIPTIONAL REGULATORY PROTEIN"/>
    <property type="match status" value="1"/>
</dbReference>